<dbReference type="InterPro" id="IPR016047">
    <property type="entry name" value="M23ase_b-sheet_dom"/>
</dbReference>
<dbReference type="Pfam" id="PF01551">
    <property type="entry name" value="Peptidase_M23"/>
    <property type="match status" value="1"/>
</dbReference>
<dbReference type="InterPro" id="IPR011055">
    <property type="entry name" value="Dup_hybrid_motif"/>
</dbReference>
<evidence type="ECO:0000256" key="1">
    <source>
        <dbReference type="ARBA" id="ARBA00038420"/>
    </source>
</evidence>
<dbReference type="InterPro" id="IPR036779">
    <property type="entry name" value="LysM_dom_sf"/>
</dbReference>
<dbReference type="InterPro" id="IPR050570">
    <property type="entry name" value="Cell_wall_metabolism_enzyme"/>
</dbReference>
<dbReference type="SUPFAM" id="SSF54106">
    <property type="entry name" value="LysM domain"/>
    <property type="match status" value="1"/>
</dbReference>
<dbReference type="Gene3D" id="2.70.70.10">
    <property type="entry name" value="Glucose Permease (Domain IIA)"/>
    <property type="match status" value="1"/>
</dbReference>
<accession>A0ABV7MBC2</accession>
<gene>
    <name evidence="4" type="ORF">ACFONP_08340</name>
</gene>
<reference evidence="5" key="1">
    <citation type="journal article" date="2019" name="Int. J. Syst. Evol. Microbiol.">
        <title>The Global Catalogue of Microorganisms (GCM) 10K type strain sequencing project: providing services to taxonomists for standard genome sequencing and annotation.</title>
        <authorList>
            <consortium name="The Broad Institute Genomics Platform"/>
            <consortium name="The Broad Institute Genome Sequencing Center for Infectious Disease"/>
            <person name="Wu L."/>
            <person name="Ma J."/>
        </authorList>
    </citation>
    <scope>NUCLEOTIDE SEQUENCE [LARGE SCALE GENOMIC DNA]</scope>
    <source>
        <strain evidence="5">KCTC 22245</strain>
    </source>
</reference>
<dbReference type="PANTHER" id="PTHR21666">
    <property type="entry name" value="PEPTIDASE-RELATED"/>
    <property type="match status" value="1"/>
</dbReference>
<evidence type="ECO:0000313" key="4">
    <source>
        <dbReference type="EMBL" id="MFC3302739.1"/>
    </source>
</evidence>
<dbReference type="PROSITE" id="PS51782">
    <property type="entry name" value="LYSM"/>
    <property type="match status" value="2"/>
</dbReference>
<sequence>MPTARKNLFLPVSSFALVAAAGVAVLFDAAHAESQVPVRYGTDPGYAGEAPQALSYADEDAPAPVGEIEHIVQAGDTVYALGRLYDVPPASIIAKNRMAAPYELQIGQLVYIPQGQAEALPRTQTVGIDRRPIANVQTPRTKPREGRFALDSVYEVRQGDTVYSLSRRFGMSVTDFAAANNLRQPYTISVGQRLVVPGAAAPAPGRATQPIIAGSDIRRRTPDQRQLNAKVIEETMSPRRLPELGSNSPFAWPVRGPVLMDFGDKTASGTRSDGINIAAPIGAPVRATADGEVVYRGSELDGYGNLLLVKHDNGWVSAYAHTDAILVRKGDYVRQGQVIAKVGRSGSVDRPQLHFQLRKDLQPTDPIVAMQGELDGAGQALTAASLRR</sequence>
<evidence type="ECO:0000313" key="5">
    <source>
        <dbReference type="Proteomes" id="UP001595607"/>
    </source>
</evidence>
<dbReference type="InterPro" id="IPR018392">
    <property type="entry name" value="LysM"/>
</dbReference>
<keyword evidence="5" id="KW-1185">Reference proteome</keyword>
<proteinExistence type="inferred from homology"/>
<dbReference type="SMART" id="SM00257">
    <property type="entry name" value="LysM"/>
    <property type="match status" value="2"/>
</dbReference>
<dbReference type="Pfam" id="PF01476">
    <property type="entry name" value="LysM"/>
    <property type="match status" value="2"/>
</dbReference>
<feature type="chain" id="PRO_5046712713" evidence="2">
    <location>
        <begin position="33"/>
        <end position="388"/>
    </location>
</feature>
<dbReference type="CDD" id="cd12797">
    <property type="entry name" value="M23_peptidase"/>
    <property type="match status" value="1"/>
</dbReference>
<dbReference type="PANTHER" id="PTHR21666:SF263">
    <property type="entry name" value="MUREIN HYDROLASE ACTIVATOR NLPD"/>
    <property type="match status" value="1"/>
</dbReference>
<dbReference type="Proteomes" id="UP001595607">
    <property type="component" value="Unassembled WGS sequence"/>
</dbReference>
<dbReference type="RefSeq" id="WP_189571416.1">
    <property type="nucleotide sequence ID" value="NZ_BMXU01000001.1"/>
</dbReference>
<organism evidence="4 5">
    <name type="scientific">Parvularcula lutaonensis</name>
    <dbReference type="NCBI Taxonomy" id="491923"/>
    <lineage>
        <taxon>Bacteria</taxon>
        <taxon>Pseudomonadati</taxon>
        <taxon>Pseudomonadota</taxon>
        <taxon>Alphaproteobacteria</taxon>
        <taxon>Parvularculales</taxon>
        <taxon>Parvularculaceae</taxon>
        <taxon>Parvularcula</taxon>
    </lineage>
</organism>
<name>A0ABV7MBC2_9PROT</name>
<dbReference type="Gene3D" id="3.10.350.10">
    <property type="entry name" value="LysM domain"/>
    <property type="match status" value="2"/>
</dbReference>
<feature type="signal peptide" evidence="2">
    <location>
        <begin position="1"/>
        <end position="32"/>
    </location>
</feature>
<comment type="caution">
    <text evidence="4">The sequence shown here is derived from an EMBL/GenBank/DDBJ whole genome shotgun (WGS) entry which is preliminary data.</text>
</comment>
<dbReference type="SUPFAM" id="SSF51261">
    <property type="entry name" value="Duplicated hybrid motif"/>
    <property type="match status" value="1"/>
</dbReference>
<keyword evidence="2" id="KW-0732">Signal</keyword>
<evidence type="ECO:0000256" key="2">
    <source>
        <dbReference type="SAM" id="SignalP"/>
    </source>
</evidence>
<evidence type="ECO:0000259" key="3">
    <source>
        <dbReference type="PROSITE" id="PS51782"/>
    </source>
</evidence>
<feature type="domain" description="LysM" evidence="3">
    <location>
        <begin position="152"/>
        <end position="196"/>
    </location>
</feature>
<dbReference type="EMBL" id="JBHRVA010000002">
    <property type="protein sequence ID" value="MFC3302739.1"/>
    <property type="molecule type" value="Genomic_DNA"/>
</dbReference>
<dbReference type="CDD" id="cd00118">
    <property type="entry name" value="LysM"/>
    <property type="match status" value="2"/>
</dbReference>
<feature type="domain" description="LysM" evidence="3">
    <location>
        <begin position="68"/>
        <end position="112"/>
    </location>
</feature>
<protein>
    <submittedName>
        <fullName evidence="4">Peptidoglycan DD-metalloendopeptidase family protein</fullName>
    </submittedName>
</protein>
<comment type="similarity">
    <text evidence="1">Belongs to the E.coli NlpD/Haemophilus LppB family.</text>
</comment>